<reference evidence="9 10" key="1">
    <citation type="submission" date="2019-07" db="EMBL/GenBank/DDBJ databases">
        <title>The Draft Genome Sequence of Rhizobium tropici SARCC-755 Associated with Superior Nodulation on Pigeonpea (Cajanus cajan (L.) Millsp.).</title>
        <authorList>
            <person name="Bopape F.L."/>
            <person name="Hassen A.I."/>
            <person name="Swanevelder Z.H."/>
            <person name="Gwata E.T."/>
        </authorList>
    </citation>
    <scope>NUCLEOTIDE SEQUENCE [LARGE SCALE GENOMIC DNA]</scope>
    <source>
        <strain evidence="9 10">SARCC-755</strain>
    </source>
</reference>
<feature type="domain" description="Major facilitator superfamily (MFS) profile" evidence="8">
    <location>
        <begin position="8"/>
        <end position="489"/>
    </location>
</feature>
<feature type="transmembrane region" description="Helical" evidence="7">
    <location>
        <begin position="74"/>
        <end position="93"/>
    </location>
</feature>
<dbReference type="SUPFAM" id="SSF103473">
    <property type="entry name" value="MFS general substrate transporter"/>
    <property type="match status" value="1"/>
</dbReference>
<feature type="transmembrane region" description="Helical" evidence="7">
    <location>
        <begin position="160"/>
        <end position="185"/>
    </location>
</feature>
<feature type="transmembrane region" description="Helical" evidence="7">
    <location>
        <begin position="43"/>
        <end position="62"/>
    </location>
</feature>
<dbReference type="InterPro" id="IPR036259">
    <property type="entry name" value="MFS_trans_sf"/>
</dbReference>
<feature type="transmembrane region" description="Helical" evidence="7">
    <location>
        <begin position="197"/>
        <end position="217"/>
    </location>
</feature>
<feature type="transmembrane region" description="Helical" evidence="7">
    <location>
        <begin position="223"/>
        <end position="241"/>
    </location>
</feature>
<feature type="transmembrane region" description="Helical" evidence="7">
    <location>
        <begin position="261"/>
        <end position="283"/>
    </location>
</feature>
<evidence type="ECO:0000313" key="9">
    <source>
        <dbReference type="EMBL" id="KAA1184738.1"/>
    </source>
</evidence>
<sequence>MQPNPWLVLVAVIAAFVPVVVDMTILHIAIPSLTVALEASGNQVLWIIDIYPLVMAGLLVPMGTLADRVGYRKMLLLGLGIFTIASIAAAFSPNAPALIAARAALGIGSSMIMPCVLALVRQAFDDDAERATALGIWSVVGTAGAAIGPLVGGLLLERFWWGSVFLVNVPVMAAVIPMVAVLVPTQRGNRQTAWNPWQALVLVAGLILTVFGIKSGVKDGLHASSAAALIGGAAILVWFGWMQVSSRNPILDLSLLRKPAIAVGLLMAFIASGSLAGFELVLAQELQFVLDKTPLEAGVFMLPLVGAAAVGGPLGGRLASRFGLRAVASLSMAASAASLLAISFTDFGRHDYLVAFLLAILGFALGVGLLASSIAIMGSAPKESAGAAGALESTGYELGGGLGVTMFGVLVNSIYRSSFSGPSAAPQGATHSIGEAMAAAKDLGGDMGTSIADAAKTAFLQAHGSVLILVATMIAILALVVFIALRGAPAADHH</sequence>
<dbReference type="PANTHER" id="PTHR42718">
    <property type="entry name" value="MAJOR FACILITATOR SUPERFAMILY MULTIDRUG TRANSPORTER MFSC"/>
    <property type="match status" value="1"/>
</dbReference>
<dbReference type="OrthoDB" id="9807274at2"/>
<evidence type="ECO:0000313" key="10">
    <source>
        <dbReference type="Proteomes" id="UP000323608"/>
    </source>
</evidence>
<keyword evidence="5 7" id="KW-1133">Transmembrane helix</keyword>
<comment type="caution">
    <text evidence="9">The sequence shown here is derived from an EMBL/GenBank/DDBJ whole genome shotgun (WGS) entry which is preliminary data.</text>
</comment>
<feature type="transmembrane region" description="Helical" evidence="7">
    <location>
        <begin position="7"/>
        <end position="31"/>
    </location>
</feature>
<dbReference type="Proteomes" id="UP000323608">
    <property type="component" value="Unassembled WGS sequence"/>
</dbReference>
<organism evidence="9 10">
    <name type="scientific">Rhizobium tropici</name>
    <dbReference type="NCBI Taxonomy" id="398"/>
    <lineage>
        <taxon>Bacteria</taxon>
        <taxon>Pseudomonadati</taxon>
        <taxon>Pseudomonadota</taxon>
        <taxon>Alphaproteobacteria</taxon>
        <taxon>Hyphomicrobiales</taxon>
        <taxon>Rhizobiaceae</taxon>
        <taxon>Rhizobium/Agrobacterium group</taxon>
        <taxon>Rhizobium</taxon>
    </lineage>
</organism>
<dbReference type="PANTHER" id="PTHR42718:SF47">
    <property type="entry name" value="METHYL VIOLOGEN RESISTANCE PROTEIN SMVA"/>
    <property type="match status" value="1"/>
</dbReference>
<dbReference type="PROSITE" id="PS50850">
    <property type="entry name" value="MFS"/>
    <property type="match status" value="1"/>
</dbReference>
<proteinExistence type="predicted"/>
<dbReference type="RefSeq" id="WP_149633519.1">
    <property type="nucleotide sequence ID" value="NZ_VNIP01000003.1"/>
</dbReference>
<evidence type="ECO:0000259" key="8">
    <source>
        <dbReference type="PROSITE" id="PS50850"/>
    </source>
</evidence>
<accession>A0A5B0WE08</accession>
<dbReference type="InterPro" id="IPR011701">
    <property type="entry name" value="MFS"/>
</dbReference>
<evidence type="ECO:0000256" key="2">
    <source>
        <dbReference type="ARBA" id="ARBA00022448"/>
    </source>
</evidence>
<dbReference type="EMBL" id="VNIP01000003">
    <property type="protein sequence ID" value="KAA1184738.1"/>
    <property type="molecule type" value="Genomic_DNA"/>
</dbReference>
<keyword evidence="2" id="KW-0813">Transport</keyword>
<dbReference type="Gene3D" id="1.20.1250.20">
    <property type="entry name" value="MFS general substrate transporter like domains"/>
    <property type="match status" value="1"/>
</dbReference>
<feature type="transmembrane region" description="Helical" evidence="7">
    <location>
        <begin position="322"/>
        <end position="342"/>
    </location>
</feature>
<dbReference type="CDD" id="cd17321">
    <property type="entry name" value="MFS_MMR_MDR_like"/>
    <property type="match status" value="1"/>
</dbReference>
<evidence type="ECO:0000256" key="1">
    <source>
        <dbReference type="ARBA" id="ARBA00004651"/>
    </source>
</evidence>
<dbReference type="Pfam" id="PF07690">
    <property type="entry name" value="MFS_1"/>
    <property type="match status" value="1"/>
</dbReference>
<feature type="transmembrane region" description="Helical" evidence="7">
    <location>
        <begin position="466"/>
        <end position="485"/>
    </location>
</feature>
<keyword evidence="3" id="KW-1003">Cell membrane</keyword>
<dbReference type="Gene3D" id="1.20.1720.10">
    <property type="entry name" value="Multidrug resistance protein D"/>
    <property type="match status" value="1"/>
</dbReference>
<gene>
    <name evidence="9" type="ORF">FP026_05050</name>
</gene>
<feature type="transmembrane region" description="Helical" evidence="7">
    <location>
        <begin position="295"/>
        <end position="315"/>
    </location>
</feature>
<evidence type="ECO:0000256" key="3">
    <source>
        <dbReference type="ARBA" id="ARBA00022475"/>
    </source>
</evidence>
<feature type="transmembrane region" description="Helical" evidence="7">
    <location>
        <begin position="99"/>
        <end position="120"/>
    </location>
</feature>
<comment type="subcellular location">
    <subcellularLocation>
        <location evidence="1">Cell membrane</location>
        <topology evidence="1">Multi-pass membrane protein</topology>
    </subcellularLocation>
</comment>
<evidence type="ECO:0000256" key="7">
    <source>
        <dbReference type="SAM" id="Phobius"/>
    </source>
</evidence>
<feature type="transmembrane region" description="Helical" evidence="7">
    <location>
        <begin position="132"/>
        <end position="154"/>
    </location>
</feature>
<evidence type="ECO:0000256" key="6">
    <source>
        <dbReference type="ARBA" id="ARBA00023136"/>
    </source>
</evidence>
<dbReference type="GO" id="GO:0005886">
    <property type="term" value="C:plasma membrane"/>
    <property type="evidence" value="ECO:0007669"/>
    <property type="project" value="UniProtKB-SubCell"/>
</dbReference>
<dbReference type="GO" id="GO:0022857">
    <property type="term" value="F:transmembrane transporter activity"/>
    <property type="evidence" value="ECO:0007669"/>
    <property type="project" value="InterPro"/>
</dbReference>
<dbReference type="AlphaFoldDB" id="A0A5B0WE08"/>
<keyword evidence="4 7" id="KW-0812">Transmembrane</keyword>
<evidence type="ECO:0000256" key="4">
    <source>
        <dbReference type="ARBA" id="ARBA00022692"/>
    </source>
</evidence>
<evidence type="ECO:0000256" key="5">
    <source>
        <dbReference type="ARBA" id="ARBA00022989"/>
    </source>
</evidence>
<keyword evidence="6 7" id="KW-0472">Membrane</keyword>
<protein>
    <submittedName>
        <fullName evidence="9">MFS transporter</fullName>
    </submittedName>
</protein>
<dbReference type="InterPro" id="IPR020846">
    <property type="entry name" value="MFS_dom"/>
</dbReference>
<name>A0A5B0WE08_RHITR</name>
<feature type="transmembrane region" description="Helical" evidence="7">
    <location>
        <begin position="354"/>
        <end position="376"/>
    </location>
</feature>